<evidence type="ECO:0000313" key="4">
    <source>
        <dbReference type="Proteomes" id="UP000694843"/>
    </source>
</evidence>
<dbReference type="InterPro" id="IPR000863">
    <property type="entry name" value="Sulfotransferase_dom"/>
</dbReference>
<dbReference type="GO" id="GO:0008146">
    <property type="term" value="F:sulfotransferase activity"/>
    <property type="evidence" value="ECO:0007669"/>
    <property type="project" value="InterPro"/>
</dbReference>
<dbReference type="Pfam" id="PF00685">
    <property type="entry name" value="Sulfotransfer_1"/>
    <property type="match status" value="2"/>
</dbReference>
<evidence type="ECO:0000259" key="3">
    <source>
        <dbReference type="Pfam" id="PF00685"/>
    </source>
</evidence>
<dbReference type="InterPro" id="IPR027417">
    <property type="entry name" value="P-loop_NTPase"/>
</dbReference>
<evidence type="ECO:0000256" key="1">
    <source>
        <dbReference type="ARBA" id="ARBA00005771"/>
    </source>
</evidence>
<dbReference type="Gene3D" id="3.40.50.300">
    <property type="entry name" value="P-loop containing nucleotide triphosphate hydrolases"/>
    <property type="match status" value="2"/>
</dbReference>
<gene>
    <name evidence="5" type="primary">LOC125178189</name>
</gene>
<evidence type="ECO:0000313" key="5">
    <source>
        <dbReference type="RefSeq" id="XP_047737324.1"/>
    </source>
</evidence>
<dbReference type="OMA" id="QCDCFIS"/>
<keyword evidence="2" id="KW-0808">Transferase</keyword>
<name>A0A979FM93_HYAAZ</name>
<feature type="domain" description="Sulfotransferase" evidence="3">
    <location>
        <begin position="173"/>
        <end position="236"/>
    </location>
</feature>
<feature type="domain" description="Sulfotransferase" evidence="3">
    <location>
        <begin position="19"/>
        <end position="147"/>
    </location>
</feature>
<dbReference type="OrthoDB" id="205623at2759"/>
<reference evidence="5" key="1">
    <citation type="submission" date="2025-08" db="UniProtKB">
        <authorList>
            <consortium name="RefSeq"/>
        </authorList>
    </citation>
    <scope>IDENTIFICATION</scope>
    <source>
        <tissue evidence="5">Whole organism</tissue>
    </source>
</reference>
<keyword evidence="4" id="KW-1185">Reference proteome</keyword>
<dbReference type="RefSeq" id="XP_047737324.1">
    <property type="nucleotide sequence ID" value="XM_047881368.1"/>
</dbReference>
<organism evidence="4 5">
    <name type="scientific">Hyalella azteca</name>
    <name type="common">Amphipod</name>
    <dbReference type="NCBI Taxonomy" id="294128"/>
    <lineage>
        <taxon>Eukaryota</taxon>
        <taxon>Metazoa</taxon>
        <taxon>Ecdysozoa</taxon>
        <taxon>Arthropoda</taxon>
        <taxon>Crustacea</taxon>
        <taxon>Multicrustacea</taxon>
        <taxon>Malacostraca</taxon>
        <taxon>Eumalacostraca</taxon>
        <taxon>Peracarida</taxon>
        <taxon>Amphipoda</taxon>
        <taxon>Senticaudata</taxon>
        <taxon>Talitrida</taxon>
        <taxon>Talitroidea</taxon>
        <taxon>Hyalellidae</taxon>
        <taxon>Hyalella</taxon>
    </lineage>
</organism>
<comment type="similarity">
    <text evidence="1">Belongs to the sulfotransferase 1 family.</text>
</comment>
<sequence>MPATYKKYHDQYQRFQSRPTDVWIASYPKAGTTWTQEMVWCLLFTLQSPRLTELLPARSPFFEWDSLFPDWHSMEHLPDGDVNKKGPRNIKTHVHWALLPPSVHASNAKIVYMCRDPRDLCVSYYYHHIKLEGYTGDFNTFVKIFLADARLARDSAPTYWSGHKSNLQCDCFISFSSMSTNPATNNEVLAAGAINPTMAGQVKFMRQGKVDDHASHLSAQQLQQFKKWTEEALKDSDFPYYRNYE</sequence>
<protein>
    <submittedName>
        <fullName evidence="5">Luciferin sulfotransferase-like</fullName>
    </submittedName>
</protein>
<dbReference type="GeneID" id="125178189"/>
<dbReference type="PANTHER" id="PTHR11783">
    <property type="entry name" value="SULFOTRANSFERASE SULT"/>
    <property type="match status" value="1"/>
</dbReference>
<dbReference type="KEGG" id="hazt:125178189"/>
<proteinExistence type="inferred from homology"/>
<evidence type="ECO:0000256" key="2">
    <source>
        <dbReference type="ARBA" id="ARBA00022679"/>
    </source>
</evidence>
<dbReference type="Proteomes" id="UP000694843">
    <property type="component" value="Unplaced"/>
</dbReference>
<dbReference type="SUPFAM" id="SSF52540">
    <property type="entry name" value="P-loop containing nucleoside triphosphate hydrolases"/>
    <property type="match status" value="1"/>
</dbReference>
<dbReference type="AlphaFoldDB" id="A0A979FM93"/>
<accession>A0A979FM93</accession>